<protein>
    <submittedName>
        <fullName evidence="2">GLPGLI family protein</fullName>
    </submittedName>
</protein>
<reference evidence="2 3" key="1">
    <citation type="submission" date="2019-04" db="EMBL/GenBank/DDBJ databases">
        <title>Niastella caeni sp. nov., isolated from activated sludge.</title>
        <authorList>
            <person name="Sheng M."/>
        </authorList>
    </citation>
    <scope>NUCLEOTIDE SEQUENCE [LARGE SCALE GENOMIC DNA]</scope>
    <source>
        <strain evidence="2 3">HX-2-15</strain>
    </source>
</reference>
<organism evidence="2 3">
    <name type="scientific">Niastella caeni</name>
    <dbReference type="NCBI Taxonomy" id="2569763"/>
    <lineage>
        <taxon>Bacteria</taxon>
        <taxon>Pseudomonadati</taxon>
        <taxon>Bacteroidota</taxon>
        <taxon>Chitinophagia</taxon>
        <taxon>Chitinophagales</taxon>
        <taxon>Chitinophagaceae</taxon>
        <taxon>Niastella</taxon>
    </lineage>
</organism>
<sequence>MNMKAIHILASFLIVIQVQAQQQTGRVVYEYTRQLQIRAAIMRDGMEQAPPPLPHAHTIKLEVLFGNNQMLRRRLEENTVNDFPGNENGIQIRGFGMGDDDVTWLHFSEGRKVDQREFATKQYLVTDSIGKMNWKLTGETKTILGYNCQQAVTIKPGKRKMINMDNGIMTKKEIADTSNIIVWFTPAIPVSAGPDYEGQLPGLILQVDINGNTTYKAIEVSQKADLAAIKEPRKGKKVTAQEFNQERDKVMEEMQRNGGGRRVMHIGN</sequence>
<name>A0A4S8I121_9BACT</name>
<gene>
    <name evidence="2" type="ORF">FAM09_06895</name>
</gene>
<dbReference type="NCBIfam" id="TIGR01200">
    <property type="entry name" value="GLPGLI"/>
    <property type="match status" value="1"/>
</dbReference>
<evidence type="ECO:0000313" key="2">
    <source>
        <dbReference type="EMBL" id="THU41823.1"/>
    </source>
</evidence>
<dbReference type="AlphaFoldDB" id="A0A4S8I121"/>
<dbReference type="OrthoDB" id="1440774at2"/>
<dbReference type="InterPro" id="IPR005901">
    <property type="entry name" value="GLPGLI"/>
</dbReference>
<keyword evidence="3" id="KW-1185">Reference proteome</keyword>
<dbReference type="EMBL" id="STFF01000001">
    <property type="protein sequence ID" value="THU41823.1"/>
    <property type="molecule type" value="Genomic_DNA"/>
</dbReference>
<evidence type="ECO:0000256" key="1">
    <source>
        <dbReference type="SAM" id="SignalP"/>
    </source>
</evidence>
<dbReference type="Proteomes" id="UP000306918">
    <property type="component" value="Unassembled WGS sequence"/>
</dbReference>
<dbReference type="Pfam" id="PF09697">
    <property type="entry name" value="Porph_ging"/>
    <property type="match status" value="1"/>
</dbReference>
<evidence type="ECO:0000313" key="3">
    <source>
        <dbReference type="Proteomes" id="UP000306918"/>
    </source>
</evidence>
<keyword evidence="1" id="KW-0732">Signal</keyword>
<comment type="caution">
    <text evidence="2">The sequence shown here is derived from an EMBL/GenBank/DDBJ whole genome shotgun (WGS) entry which is preliminary data.</text>
</comment>
<proteinExistence type="predicted"/>
<accession>A0A4S8I121</accession>
<feature type="chain" id="PRO_5020418850" evidence="1">
    <location>
        <begin position="21"/>
        <end position="268"/>
    </location>
</feature>
<feature type="signal peptide" evidence="1">
    <location>
        <begin position="1"/>
        <end position="20"/>
    </location>
</feature>